<keyword evidence="1" id="KW-0812">Transmembrane</keyword>
<feature type="transmembrane region" description="Helical" evidence="1">
    <location>
        <begin position="200"/>
        <end position="225"/>
    </location>
</feature>
<proteinExistence type="predicted"/>
<evidence type="ECO:0000256" key="1">
    <source>
        <dbReference type="SAM" id="Phobius"/>
    </source>
</evidence>
<keyword evidence="1" id="KW-0472">Membrane</keyword>
<reference evidence="2" key="1">
    <citation type="submission" date="2020-06" db="EMBL/GenBank/DDBJ databases">
        <authorList>
            <consortium name="Plant Systems Biology data submission"/>
        </authorList>
    </citation>
    <scope>NUCLEOTIDE SEQUENCE</scope>
    <source>
        <strain evidence="2">D6</strain>
    </source>
</reference>
<keyword evidence="1" id="KW-1133">Transmembrane helix</keyword>
<evidence type="ECO:0000313" key="3">
    <source>
        <dbReference type="Proteomes" id="UP001153069"/>
    </source>
</evidence>
<keyword evidence="3" id="KW-1185">Reference proteome</keyword>
<organism evidence="2 3">
    <name type="scientific">Seminavis robusta</name>
    <dbReference type="NCBI Taxonomy" id="568900"/>
    <lineage>
        <taxon>Eukaryota</taxon>
        <taxon>Sar</taxon>
        <taxon>Stramenopiles</taxon>
        <taxon>Ochrophyta</taxon>
        <taxon>Bacillariophyta</taxon>
        <taxon>Bacillariophyceae</taxon>
        <taxon>Bacillariophycidae</taxon>
        <taxon>Naviculales</taxon>
        <taxon>Naviculaceae</taxon>
        <taxon>Seminavis</taxon>
    </lineage>
</organism>
<feature type="transmembrane region" description="Helical" evidence="1">
    <location>
        <begin position="158"/>
        <end position="179"/>
    </location>
</feature>
<accession>A0A9N8HLH1</accession>
<sequence length="310" mass="33736">MSPRYDPEDTLALPALMEVDGLVVHESQPLAVSAPKPRQAFAPASTWGLRLFTKEDATGLHKFPSIFQTLTALALAAIGASSGFEDMSSPLLEPLTAAFCVSTALQSVTAVKMAYSHRREEPMVRNVFVNMSIICFLQAMAGYWVAPFAPECFNDPVISKGLLTIVPLISLAMFVPSFTEMDDLIGSQLRRDKRKGEKDFRSWLTTAPYLFTAPVMVAVIAAFGAPGVDRLEFFDLVSSTPELSFDQASLFYNQIGATVGVAYLGLYVTLRDKGLITKDTEIMLTTVTSVLVLGLTIDQARELGLGFFLG</sequence>
<feature type="transmembrane region" description="Helical" evidence="1">
    <location>
        <begin position="127"/>
        <end position="146"/>
    </location>
</feature>
<dbReference type="AlphaFoldDB" id="A0A9N8HLH1"/>
<dbReference type="Proteomes" id="UP001153069">
    <property type="component" value="Unassembled WGS sequence"/>
</dbReference>
<name>A0A9N8HLH1_9STRA</name>
<protein>
    <submittedName>
        <fullName evidence="2">Uncharacterized protein</fullName>
    </submittedName>
</protein>
<dbReference type="EMBL" id="CAICTM010000913">
    <property type="protein sequence ID" value="CAB9518216.1"/>
    <property type="molecule type" value="Genomic_DNA"/>
</dbReference>
<gene>
    <name evidence="2" type="ORF">SEMRO_915_G219730.1</name>
</gene>
<evidence type="ECO:0000313" key="2">
    <source>
        <dbReference type="EMBL" id="CAB9518216.1"/>
    </source>
</evidence>
<feature type="transmembrane region" description="Helical" evidence="1">
    <location>
        <begin position="251"/>
        <end position="270"/>
    </location>
</feature>
<comment type="caution">
    <text evidence="2">The sequence shown here is derived from an EMBL/GenBank/DDBJ whole genome shotgun (WGS) entry which is preliminary data.</text>
</comment>